<keyword evidence="2" id="KW-1185">Reference proteome</keyword>
<dbReference type="OrthoDB" id="74030at2"/>
<evidence type="ECO:0000313" key="2">
    <source>
        <dbReference type="Proteomes" id="UP000197208"/>
    </source>
</evidence>
<dbReference type="InterPro" id="IPR008792">
    <property type="entry name" value="PQQD"/>
</dbReference>
<dbReference type="InterPro" id="IPR041881">
    <property type="entry name" value="PqqD_sf"/>
</dbReference>
<gene>
    <name evidence="1" type="ORF">CBQ26_02740</name>
</gene>
<dbReference type="Pfam" id="PF05402">
    <property type="entry name" value="PqqD"/>
    <property type="match status" value="1"/>
</dbReference>
<organism evidence="1 2">
    <name type="scientific">Deinococcus indicus</name>
    <dbReference type="NCBI Taxonomy" id="223556"/>
    <lineage>
        <taxon>Bacteria</taxon>
        <taxon>Thermotogati</taxon>
        <taxon>Deinococcota</taxon>
        <taxon>Deinococci</taxon>
        <taxon>Deinococcales</taxon>
        <taxon>Deinococcaceae</taxon>
        <taxon>Deinococcus</taxon>
    </lineage>
</organism>
<protein>
    <submittedName>
        <fullName evidence="1">PqqD family protein</fullName>
    </submittedName>
</protein>
<proteinExistence type="predicted"/>
<reference evidence="1 2" key="1">
    <citation type="submission" date="2017-05" db="EMBL/GenBank/DDBJ databases">
        <title>De novo genome assembly of Deniococcus indicus strain DR1.</title>
        <authorList>
            <person name="Chauhan D."/>
            <person name="Yennamalli R.M."/>
            <person name="Priyadarshini R."/>
        </authorList>
    </citation>
    <scope>NUCLEOTIDE SEQUENCE [LARGE SCALE GENOMIC DNA]</scope>
    <source>
        <strain evidence="1 2">DR1</strain>
    </source>
</reference>
<dbReference type="Gene3D" id="1.10.10.1150">
    <property type="entry name" value="Coenzyme PQQ synthesis protein D (PqqD)"/>
    <property type="match status" value="1"/>
</dbReference>
<dbReference type="Proteomes" id="UP000197208">
    <property type="component" value="Unassembled WGS sequence"/>
</dbReference>
<dbReference type="EMBL" id="NHMK01000009">
    <property type="protein sequence ID" value="OWL97243.1"/>
    <property type="molecule type" value="Genomic_DNA"/>
</dbReference>
<name>A0A246BNK5_9DEIO</name>
<dbReference type="RefSeq" id="WP_088247074.1">
    <property type="nucleotide sequence ID" value="NZ_BNAM01000029.1"/>
</dbReference>
<dbReference type="AlphaFoldDB" id="A0A246BNK5"/>
<sequence length="83" mass="9293">MWRGNEDVLVTDLDDELVLMHAGRSEMFSLNAAGRLLWQALPASEETLMDLLRRTFGLGDVQARSDVSAVLHELVARDLIRKG</sequence>
<evidence type="ECO:0000313" key="1">
    <source>
        <dbReference type="EMBL" id="OWL97243.1"/>
    </source>
</evidence>
<accession>A0A246BNK5</accession>
<comment type="caution">
    <text evidence="1">The sequence shown here is derived from an EMBL/GenBank/DDBJ whole genome shotgun (WGS) entry which is preliminary data.</text>
</comment>